<dbReference type="InterPro" id="IPR001828">
    <property type="entry name" value="ANF_lig-bd_rcpt"/>
</dbReference>
<evidence type="ECO:0000256" key="1">
    <source>
        <dbReference type="ARBA" id="ARBA00004370"/>
    </source>
</evidence>
<accession>A0AAD9K5M7</accession>
<comment type="subcellular location">
    <subcellularLocation>
        <location evidence="1">Membrane</location>
    </subcellularLocation>
</comment>
<dbReference type="Gene3D" id="3.40.50.2300">
    <property type="match status" value="2"/>
</dbReference>
<dbReference type="Proteomes" id="UP001208570">
    <property type="component" value="Unassembled WGS sequence"/>
</dbReference>
<feature type="domain" description="Receptor ligand binding region" evidence="5">
    <location>
        <begin position="45"/>
        <end position="189"/>
    </location>
</feature>
<dbReference type="SUPFAM" id="SSF53822">
    <property type="entry name" value="Periplasmic binding protein-like I"/>
    <property type="match status" value="1"/>
</dbReference>
<gene>
    <name evidence="6" type="ORF">LSH36_53g07049</name>
</gene>
<evidence type="ECO:0000256" key="4">
    <source>
        <dbReference type="ARBA" id="ARBA00023136"/>
    </source>
</evidence>
<evidence type="ECO:0000256" key="2">
    <source>
        <dbReference type="ARBA" id="ARBA00022692"/>
    </source>
</evidence>
<dbReference type="EMBL" id="JAODUP010000053">
    <property type="protein sequence ID" value="KAK2165239.1"/>
    <property type="molecule type" value="Genomic_DNA"/>
</dbReference>
<dbReference type="Pfam" id="PF01094">
    <property type="entry name" value="ANF_receptor"/>
    <property type="match status" value="1"/>
</dbReference>
<evidence type="ECO:0000313" key="7">
    <source>
        <dbReference type="Proteomes" id="UP001208570"/>
    </source>
</evidence>
<reference evidence="6" key="1">
    <citation type="journal article" date="2023" name="Mol. Biol. Evol.">
        <title>Third-Generation Sequencing Reveals the Adaptive Role of the Epigenome in Three Deep-Sea Polychaetes.</title>
        <authorList>
            <person name="Perez M."/>
            <person name="Aroh O."/>
            <person name="Sun Y."/>
            <person name="Lan Y."/>
            <person name="Juniper S.K."/>
            <person name="Young C.R."/>
            <person name="Angers B."/>
            <person name="Qian P.Y."/>
        </authorList>
    </citation>
    <scope>NUCLEOTIDE SEQUENCE</scope>
    <source>
        <strain evidence="6">P08H-3</strain>
    </source>
</reference>
<keyword evidence="7" id="KW-1185">Reference proteome</keyword>
<protein>
    <recommendedName>
        <fullName evidence="5">Receptor ligand binding region domain-containing protein</fullName>
    </recommendedName>
</protein>
<sequence length="198" mass="22741">IYSPRDTHWERAIDLAWHQMAPSHLEVEFFYYRDDYVVTLEESRTVRDMLRSNSIAAIVGPHHPLIQLVADDERIPYITTSMSPAEVNIKQNSICYHLLPSISALNDAMIAIMETYNWQNTAVIYNKPEGLTLIADMMRKSKYEVKAWRIQDGTNTSEILHHLLTARGYSMKTFAVVSDPSTLKNILNVVCIRMKANV</sequence>
<keyword evidence="3" id="KW-1133">Transmembrane helix</keyword>
<organism evidence="6 7">
    <name type="scientific">Paralvinella palmiformis</name>
    <dbReference type="NCBI Taxonomy" id="53620"/>
    <lineage>
        <taxon>Eukaryota</taxon>
        <taxon>Metazoa</taxon>
        <taxon>Spiralia</taxon>
        <taxon>Lophotrochozoa</taxon>
        <taxon>Annelida</taxon>
        <taxon>Polychaeta</taxon>
        <taxon>Sedentaria</taxon>
        <taxon>Canalipalpata</taxon>
        <taxon>Terebellida</taxon>
        <taxon>Terebelliformia</taxon>
        <taxon>Alvinellidae</taxon>
        <taxon>Paralvinella</taxon>
    </lineage>
</organism>
<dbReference type="AlphaFoldDB" id="A0AAD9K5M7"/>
<comment type="caution">
    <text evidence="6">The sequence shown here is derived from an EMBL/GenBank/DDBJ whole genome shotgun (WGS) entry which is preliminary data.</text>
</comment>
<keyword evidence="2" id="KW-0812">Transmembrane</keyword>
<evidence type="ECO:0000259" key="5">
    <source>
        <dbReference type="Pfam" id="PF01094"/>
    </source>
</evidence>
<dbReference type="InterPro" id="IPR028082">
    <property type="entry name" value="Peripla_BP_I"/>
</dbReference>
<name>A0AAD9K5M7_9ANNE</name>
<keyword evidence="4" id="KW-0472">Membrane</keyword>
<dbReference type="GO" id="GO:0016020">
    <property type="term" value="C:membrane"/>
    <property type="evidence" value="ECO:0007669"/>
    <property type="project" value="UniProtKB-SubCell"/>
</dbReference>
<feature type="non-terminal residue" evidence="6">
    <location>
        <position position="1"/>
    </location>
</feature>
<evidence type="ECO:0000313" key="6">
    <source>
        <dbReference type="EMBL" id="KAK2165239.1"/>
    </source>
</evidence>
<proteinExistence type="predicted"/>
<evidence type="ECO:0000256" key="3">
    <source>
        <dbReference type="ARBA" id="ARBA00022989"/>
    </source>
</evidence>